<evidence type="ECO:0008006" key="12">
    <source>
        <dbReference type="Google" id="ProtNLM"/>
    </source>
</evidence>
<dbReference type="InterPro" id="IPR052157">
    <property type="entry name" value="BCAA_transport_permease"/>
</dbReference>
<dbReference type="KEGG" id="thb:N186_04360"/>
<dbReference type="CDD" id="cd06582">
    <property type="entry name" value="TM_PBP1_LivH_like"/>
    <property type="match status" value="1"/>
</dbReference>
<evidence type="ECO:0000256" key="5">
    <source>
        <dbReference type="ARBA" id="ARBA00022970"/>
    </source>
</evidence>
<keyword evidence="5" id="KW-0029">Amino-acid transport</keyword>
<reference evidence="10 11" key="1">
    <citation type="journal article" date="2013" name="Genome Announc.">
        <title>Complete Genomic Sequence of 'Thermofilum adornatus' Strain 1910bT, a Hyperthermophilic Anaerobic Organotrophic Crenarchaeon.</title>
        <authorList>
            <person name="Dominova I.N."/>
            <person name="Kublanov I.V."/>
            <person name="Podosokorskaya O.A."/>
            <person name="Derbikova K.S."/>
            <person name="Patrushev M.V."/>
            <person name="Toshchakov S.V."/>
        </authorList>
    </citation>
    <scope>NUCLEOTIDE SEQUENCE [LARGE SCALE GENOMIC DNA]</scope>
    <source>
        <strain evidence="11">1910b</strain>
    </source>
</reference>
<accession>S5ZVQ9</accession>
<keyword evidence="6 9" id="KW-1133">Transmembrane helix</keyword>
<keyword evidence="2" id="KW-0813">Transport</keyword>
<dbReference type="GO" id="GO:0005886">
    <property type="term" value="C:plasma membrane"/>
    <property type="evidence" value="ECO:0007669"/>
    <property type="project" value="UniProtKB-SubCell"/>
</dbReference>
<evidence type="ECO:0000256" key="1">
    <source>
        <dbReference type="ARBA" id="ARBA00004651"/>
    </source>
</evidence>
<dbReference type="Proteomes" id="UP000015543">
    <property type="component" value="Chromosome"/>
</dbReference>
<gene>
    <name evidence="10" type="ORF">N186_04360</name>
</gene>
<evidence type="ECO:0000256" key="6">
    <source>
        <dbReference type="ARBA" id="ARBA00022989"/>
    </source>
</evidence>
<sequence length="301" mass="32614">MVGMAMDLLVDAVVYGNLLSLLSIGLSLTLLTTRVSNFAHGDFATVGIYVAYTMSVLFGANPYLFLPFSFVGGLLLGFLVYRVVFEPLRGKASLVTLMIVSMALDFILRYSVQIYADVLQRSLGVYTRGIVFKDVNVNFLGSTLPGLLVISSAVAWLFLLLLYLFLYKTKVGIAMRAVIENPSLSEALGINVKRVYALSWMLSASFASVAGVFLPFRITVNPDTGFSILLSIFAAVTLGGLESLLGSIVGAYIIAFSETVGVYYLSQIGLSTAYRPAISFITLALVLLLYPRGLAGLWSKR</sequence>
<dbReference type="AlphaFoldDB" id="S5ZVQ9"/>
<dbReference type="HOGENOM" id="CLU_039929_1_0_2"/>
<keyword evidence="7 9" id="KW-0472">Membrane</keyword>
<dbReference type="GO" id="GO:0022857">
    <property type="term" value="F:transmembrane transporter activity"/>
    <property type="evidence" value="ECO:0007669"/>
    <property type="project" value="InterPro"/>
</dbReference>
<dbReference type="eggNOG" id="arCOG01269">
    <property type="taxonomic scope" value="Archaea"/>
</dbReference>
<evidence type="ECO:0000256" key="2">
    <source>
        <dbReference type="ARBA" id="ARBA00022448"/>
    </source>
</evidence>
<dbReference type="GO" id="GO:0006865">
    <property type="term" value="P:amino acid transport"/>
    <property type="evidence" value="ECO:0007669"/>
    <property type="project" value="UniProtKB-KW"/>
</dbReference>
<dbReference type="PANTHER" id="PTHR11795:SF449">
    <property type="entry name" value="BRANCHED-CHAIN AMINO ACID TRANSPORT PERMEASE PROTEIN LIVH-RELATED"/>
    <property type="match status" value="1"/>
</dbReference>
<feature type="transmembrane region" description="Helical" evidence="9">
    <location>
        <begin position="12"/>
        <end position="31"/>
    </location>
</feature>
<name>S5ZVQ9_9CREN</name>
<proteinExistence type="inferred from homology"/>
<dbReference type="InterPro" id="IPR001851">
    <property type="entry name" value="ABC_transp_permease"/>
</dbReference>
<comment type="similarity">
    <text evidence="8">Belongs to the binding-protein-dependent transport system permease family. LivHM subfamily.</text>
</comment>
<dbReference type="Pfam" id="PF02653">
    <property type="entry name" value="BPD_transp_2"/>
    <property type="match status" value="1"/>
</dbReference>
<feature type="transmembrane region" description="Helical" evidence="9">
    <location>
        <begin position="66"/>
        <end position="85"/>
    </location>
</feature>
<evidence type="ECO:0000256" key="9">
    <source>
        <dbReference type="SAM" id="Phobius"/>
    </source>
</evidence>
<evidence type="ECO:0000256" key="7">
    <source>
        <dbReference type="ARBA" id="ARBA00023136"/>
    </source>
</evidence>
<evidence type="ECO:0000313" key="10">
    <source>
        <dbReference type="EMBL" id="AGT35224.1"/>
    </source>
</evidence>
<organism evidence="10 11">
    <name type="scientific">Thermofilum adornatum</name>
    <dbReference type="NCBI Taxonomy" id="1365176"/>
    <lineage>
        <taxon>Archaea</taxon>
        <taxon>Thermoproteota</taxon>
        <taxon>Thermoprotei</taxon>
        <taxon>Thermofilales</taxon>
        <taxon>Thermofilaceae</taxon>
        <taxon>Thermofilum</taxon>
    </lineage>
</organism>
<evidence type="ECO:0000313" key="11">
    <source>
        <dbReference type="Proteomes" id="UP000015543"/>
    </source>
</evidence>
<feature type="transmembrane region" description="Helical" evidence="9">
    <location>
        <begin position="144"/>
        <end position="166"/>
    </location>
</feature>
<keyword evidence="4 9" id="KW-0812">Transmembrane</keyword>
<keyword evidence="11" id="KW-1185">Reference proteome</keyword>
<comment type="subcellular location">
    <subcellularLocation>
        <location evidence="1">Cell membrane</location>
        <topology evidence="1">Multi-pass membrane protein</topology>
    </subcellularLocation>
</comment>
<dbReference type="EMBL" id="CP006646">
    <property type="protein sequence ID" value="AGT35224.1"/>
    <property type="molecule type" value="Genomic_DNA"/>
</dbReference>
<evidence type="ECO:0000256" key="8">
    <source>
        <dbReference type="ARBA" id="ARBA00037998"/>
    </source>
</evidence>
<feature type="transmembrane region" description="Helical" evidence="9">
    <location>
        <begin position="272"/>
        <end position="291"/>
    </location>
</feature>
<feature type="transmembrane region" description="Helical" evidence="9">
    <location>
        <begin position="92"/>
        <end position="112"/>
    </location>
</feature>
<feature type="transmembrane region" description="Helical" evidence="9">
    <location>
        <begin position="195"/>
        <end position="218"/>
    </location>
</feature>
<dbReference type="PATRIC" id="fig|1365176.7.peg.855"/>
<keyword evidence="3" id="KW-1003">Cell membrane</keyword>
<evidence type="ECO:0000256" key="3">
    <source>
        <dbReference type="ARBA" id="ARBA00022475"/>
    </source>
</evidence>
<protein>
    <recommendedName>
        <fullName evidence="12">Branched-chain amino acid ABC transporter permease</fullName>
    </recommendedName>
</protein>
<dbReference type="PANTHER" id="PTHR11795">
    <property type="entry name" value="BRANCHED-CHAIN AMINO ACID TRANSPORT SYSTEM PERMEASE PROTEIN LIVH"/>
    <property type="match status" value="1"/>
</dbReference>
<evidence type="ECO:0000256" key="4">
    <source>
        <dbReference type="ARBA" id="ARBA00022692"/>
    </source>
</evidence>